<gene>
    <name evidence="2" type="ORF">HXX08_07015</name>
    <name evidence="3" type="ORF">OZ401_000751</name>
</gene>
<keyword evidence="5" id="KW-1185">Reference proteome</keyword>
<evidence type="ECO:0000313" key="2">
    <source>
        <dbReference type="EMBL" id="NWJ45612.1"/>
    </source>
</evidence>
<reference evidence="3" key="2">
    <citation type="journal article" date="2024" name="Nature">
        <title>Anoxygenic phototroph of the Chloroflexota uses a type I reaction centre.</title>
        <authorList>
            <person name="Tsuji J.M."/>
            <person name="Shaw N.A."/>
            <person name="Nagashima S."/>
            <person name="Venkiteswaran J.J."/>
            <person name="Schiff S.L."/>
            <person name="Watanabe T."/>
            <person name="Fukui M."/>
            <person name="Hanada S."/>
            <person name="Tank M."/>
            <person name="Neufeld J.D."/>
        </authorList>
    </citation>
    <scope>NUCLEOTIDE SEQUENCE</scope>
    <source>
        <strain evidence="3">L227-S17</strain>
    </source>
</reference>
<dbReference type="Proteomes" id="UP001431572">
    <property type="component" value="Chromosome 1"/>
</dbReference>
<organism evidence="2 4">
    <name type="scientific">Candidatus Chlorohelix allophototropha</name>
    <dbReference type="NCBI Taxonomy" id="3003348"/>
    <lineage>
        <taxon>Bacteria</taxon>
        <taxon>Bacillati</taxon>
        <taxon>Chloroflexota</taxon>
        <taxon>Chloroflexia</taxon>
        <taxon>Candidatus Chloroheliales</taxon>
        <taxon>Candidatus Chloroheliaceae</taxon>
        <taxon>Candidatus Chlorohelix</taxon>
    </lineage>
</organism>
<feature type="transmembrane region" description="Helical" evidence="1">
    <location>
        <begin position="6"/>
        <end position="28"/>
    </location>
</feature>
<evidence type="ECO:0000313" key="4">
    <source>
        <dbReference type="Proteomes" id="UP000521676"/>
    </source>
</evidence>
<reference evidence="2 4" key="1">
    <citation type="submission" date="2020-06" db="EMBL/GenBank/DDBJ databases">
        <title>Anoxygenic phototrophic Chloroflexota member uses a Type I reaction center.</title>
        <authorList>
            <person name="Tsuji J.M."/>
            <person name="Shaw N.A."/>
            <person name="Nagashima S."/>
            <person name="Venkiteswaran J."/>
            <person name="Schiff S.L."/>
            <person name="Hanada S."/>
            <person name="Tank M."/>
            <person name="Neufeld J.D."/>
        </authorList>
    </citation>
    <scope>NUCLEOTIDE SEQUENCE [LARGE SCALE GENOMIC DNA]</scope>
    <source>
        <strain evidence="2">L227-S17</strain>
    </source>
</reference>
<dbReference type="EMBL" id="JACATZ010000001">
    <property type="protein sequence ID" value="NWJ45612.1"/>
    <property type="molecule type" value="Genomic_DNA"/>
</dbReference>
<dbReference type="EMBL" id="CP128399">
    <property type="protein sequence ID" value="WJW67485.1"/>
    <property type="molecule type" value="Genomic_DNA"/>
</dbReference>
<evidence type="ECO:0000313" key="5">
    <source>
        <dbReference type="Proteomes" id="UP001431572"/>
    </source>
</evidence>
<keyword evidence="1" id="KW-0812">Transmembrane</keyword>
<evidence type="ECO:0000313" key="3">
    <source>
        <dbReference type="EMBL" id="WJW67485.1"/>
    </source>
</evidence>
<name>A0A8T7LZ85_9CHLR</name>
<keyword evidence="1" id="KW-0472">Membrane</keyword>
<sequence length="48" mass="5383">MLDLLFVAVGVLFFVVAILYVFGCDWLVKEEKTNLGGYVKTTLDKAEN</sequence>
<protein>
    <submittedName>
        <fullName evidence="2">Uncharacterized protein</fullName>
    </submittedName>
</protein>
<keyword evidence="1" id="KW-1133">Transmembrane helix</keyword>
<dbReference type="AlphaFoldDB" id="A0A8T7LZ85"/>
<dbReference type="Proteomes" id="UP000521676">
    <property type="component" value="Unassembled WGS sequence"/>
</dbReference>
<accession>A0A8T7LZ85</accession>
<evidence type="ECO:0000256" key="1">
    <source>
        <dbReference type="SAM" id="Phobius"/>
    </source>
</evidence>
<proteinExistence type="predicted"/>
<dbReference type="RefSeq" id="WP_341469378.1">
    <property type="nucleotide sequence ID" value="NZ_CP128399.1"/>
</dbReference>